<evidence type="ECO:0000256" key="3">
    <source>
        <dbReference type="ARBA" id="ARBA00022741"/>
    </source>
</evidence>
<feature type="compositionally biased region" description="Low complexity" evidence="9">
    <location>
        <begin position="822"/>
        <end position="858"/>
    </location>
</feature>
<dbReference type="SUPFAM" id="SSF56104">
    <property type="entry name" value="SAICAR synthase-like"/>
    <property type="match status" value="1"/>
</dbReference>
<dbReference type="OrthoDB" id="158357at2759"/>
<evidence type="ECO:0000256" key="2">
    <source>
        <dbReference type="ARBA" id="ARBA00022679"/>
    </source>
</evidence>
<dbReference type="InterPro" id="IPR002498">
    <property type="entry name" value="PInositol-4-P-4/5-kinase_core"/>
</dbReference>
<dbReference type="Pfam" id="PF00118">
    <property type="entry name" value="Cpn60_TCP1"/>
    <property type="match status" value="1"/>
</dbReference>
<sequence>MADSGILDGETQEHSFSSLSRSSTQSFDNSEKVISEDISSKSIPVAFKSLSLSSKFDSFKDVEGVWSNKDVWVVPPSDVNDEVMGSSLVDEYDDEDDEEGIWKKHSSPETIRSGSDYLHSKIKLRAKLERDFLLAVERLLQDEGIPKGEEGDPNSWLQIVSNLALQAATNVKPNTNKGGVMDPGEYVKVKCVASGECADSTLVKGVVCHKNVQHRRMMSRFKNPKLLLLGGALEYQRSQNQLSSLVGVLQQEIDYLTTTLGRIDALHPNVLLVEKTVAGFAQDTLLNKEVSVVLKVKRPLLERIARCTGAHVIQSLDNLVNVKAGQCEQFRIEKYEEDLNVGVPGTKKTSKYLMFFEGCPRPLGCTIILRGASTEELKKVKKAVKLAVFHAYHLSLETSFLADEGVMPPSNPLQCIPSSKRSSSDSCISTIAGFTPPASRVPSHGRSDSLNNLAVQKNHVQAEDVGGGMSQRGSSDSLEAQQFAEFTTEDFPPSSPDHQSIVVYVSKRTMSKGTVCGRPQLRRIKYYGSSDMPIGSFLREFLGNVSKTCPDCDEPMEEHEHRFAHSRGCLTLYCKVTRGHSLPGEKEGQVWMWHRCLRCPRPDGIPPPTRRVPLSDSAQNISFGKFLQLSFSEQAVETIASCGHYVYRDCLRFFGMGVAVACLLYNPIKLLSVSVPPPQLEFNLPSEQGWLKVETQEIVELGVNLFAAARDQLNDLSNYTSKLGPQLIDNGPGPRGQLAELENLLQREREDFEEQLHMAAPLKEGASEPIADILALNKLRRHLALVYNTWDLRVKELCAHLNALQYRGRAAGLEINGPPPTTSSSSIPASVSEASGGSVSHSEGPPSESSSGDPVSPETESDPGMPEVPESKLSQLPEEVVSVAPEETNPEPEGADDLGPSAEQIDEDSDTLSDSAANGEVVGENPALTGESALDVVSNKPSTLGRQTSSPLPSSSLGTQTEDTDSPASGETAHPRSLSEGHFPIMVDLPDTLEAAWRGEGGFKDAVAVDSRPEVAEDPLAPDNVVAFGGQEAEVSDLTAMTTPSSQPEADDSEEVVETSGEDDLEQSRLTSPSEDKEEVNLAVSRPTSPLNDKEVPEESGGVTGAPLSSSSYKGYKSSSLMQSNSIVYNAPYNRSNTTVPKVKQFFLQGVARVRLPPGVNGTVVAVYEDEPTTVIAYAITSPEYQRQIQDPVQEILKDSFEERESSSGAEDWTSPSDFVDDGMRSTTPPLDLPGTPRGRRAESSIDRALTSPTPLTVKLRFTDYGDTVKSEFQVNCYYAKQFIALRARCCGGEMEYIRSLSRCKTWGAQGGKSKAYFAKTLDDRFIVKQVSSPEKYSFLEFAPQYFRHLWESMSSGSPTCLAKIVGFYTVTVRKGGKEREMDLIVMENLTYGKTISRIYDLKGSLRSRYNPDTTGTLLDQNLLEDMPTSPIFMTNKSKLLLERAVFNDTSFLARVNVMDYSLLAVVSEDRQELVIGIIDYIRQYTWDKHLETWVKASGILGGSKNTTPTVVSPKEYKKRFRKAISSYFVVVPESEAPPLLSIGNPPPSSRDSSSSPEPDSQPSTGEEV</sequence>
<evidence type="ECO:0000313" key="11">
    <source>
        <dbReference type="EMBL" id="PNR35794.1"/>
    </source>
</evidence>
<reference evidence="11 13" key="1">
    <citation type="journal article" date="2008" name="Science">
        <title>The Physcomitrella genome reveals evolutionary insights into the conquest of land by plants.</title>
        <authorList>
            <person name="Rensing S."/>
            <person name="Lang D."/>
            <person name="Zimmer A."/>
            <person name="Terry A."/>
            <person name="Salamov A."/>
            <person name="Shapiro H."/>
            <person name="Nishiyama T."/>
            <person name="Perroud P.-F."/>
            <person name="Lindquist E."/>
            <person name="Kamisugi Y."/>
            <person name="Tanahashi T."/>
            <person name="Sakakibara K."/>
            <person name="Fujita T."/>
            <person name="Oishi K."/>
            <person name="Shin-I T."/>
            <person name="Kuroki Y."/>
            <person name="Toyoda A."/>
            <person name="Suzuki Y."/>
            <person name="Hashimoto A."/>
            <person name="Yamaguchi K."/>
            <person name="Sugano A."/>
            <person name="Kohara Y."/>
            <person name="Fujiyama A."/>
            <person name="Anterola A."/>
            <person name="Aoki S."/>
            <person name="Ashton N."/>
            <person name="Barbazuk W.B."/>
            <person name="Barker E."/>
            <person name="Bennetzen J."/>
            <person name="Bezanilla M."/>
            <person name="Blankenship R."/>
            <person name="Cho S.H."/>
            <person name="Dutcher S."/>
            <person name="Estelle M."/>
            <person name="Fawcett J.A."/>
            <person name="Gundlach H."/>
            <person name="Hanada K."/>
            <person name="Heyl A."/>
            <person name="Hicks K.A."/>
            <person name="Hugh J."/>
            <person name="Lohr M."/>
            <person name="Mayer K."/>
            <person name="Melkozernov A."/>
            <person name="Murata T."/>
            <person name="Nelson D."/>
            <person name="Pils B."/>
            <person name="Prigge M."/>
            <person name="Reiss B."/>
            <person name="Renner T."/>
            <person name="Rombauts S."/>
            <person name="Rushton P."/>
            <person name="Sanderfoot A."/>
            <person name="Schween G."/>
            <person name="Shiu S.-H."/>
            <person name="Stueber K."/>
            <person name="Theodoulou F.L."/>
            <person name="Tu H."/>
            <person name="Van de Peer Y."/>
            <person name="Verrier P.J."/>
            <person name="Waters E."/>
            <person name="Wood A."/>
            <person name="Yang L."/>
            <person name="Cove D."/>
            <person name="Cuming A."/>
            <person name="Hasebe M."/>
            <person name="Lucas S."/>
            <person name="Mishler D.B."/>
            <person name="Reski R."/>
            <person name="Grigoriev I."/>
            <person name="Quatrano R.S."/>
            <person name="Boore J.L."/>
        </authorList>
    </citation>
    <scope>NUCLEOTIDE SEQUENCE [LARGE SCALE GENOMIC DNA]</scope>
    <source>
        <strain evidence="12 13">cv. Gransden 2004</strain>
    </source>
</reference>
<dbReference type="CDD" id="cd03334">
    <property type="entry name" value="Fab1_TCP"/>
    <property type="match status" value="1"/>
</dbReference>
<feature type="domain" description="PIPK" evidence="10">
    <location>
        <begin position="1212"/>
        <end position="1529"/>
    </location>
</feature>
<dbReference type="Gene3D" id="3.30.810.10">
    <property type="entry name" value="2-Layer Sandwich"/>
    <property type="match status" value="1"/>
</dbReference>
<dbReference type="EnsemblPlants" id="Pp3c17_4720V3.2">
    <property type="protein sequence ID" value="PAC:32908254.CDS.1"/>
    <property type="gene ID" value="Pp3c17_4720"/>
</dbReference>
<evidence type="ECO:0000256" key="6">
    <source>
        <dbReference type="ARBA" id="ARBA00023464"/>
    </source>
</evidence>
<feature type="compositionally biased region" description="Low complexity" evidence="9">
    <location>
        <begin position="1550"/>
        <end position="1569"/>
    </location>
</feature>
<keyword evidence="2 8" id="KW-0808">Transferase</keyword>
<dbReference type="EMBL" id="ABEU02000017">
    <property type="protein sequence ID" value="PNR35794.1"/>
    <property type="molecule type" value="Genomic_DNA"/>
</dbReference>
<dbReference type="InterPro" id="IPR027410">
    <property type="entry name" value="TCP-1-like_intermed_sf"/>
</dbReference>
<dbReference type="InterPro" id="IPR002423">
    <property type="entry name" value="Cpn60/GroEL/TCP-1"/>
</dbReference>
<dbReference type="PANTHER" id="PTHR45748">
    <property type="entry name" value="1-PHOSPHATIDYLINOSITOL 3-PHOSPHATE 5-KINASE-RELATED"/>
    <property type="match status" value="1"/>
</dbReference>
<dbReference type="GO" id="GO:0005524">
    <property type="term" value="F:ATP binding"/>
    <property type="evidence" value="ECO:0007669"/>
    <property type="project" value="UniProtKB-UniRule"/>
</dbReference>
<dbReference type="FunFam" id="3.30.810.10:FF:000001">
    <property type="entry name" value="1-phosphatidylinositol 3-phosphate 5-kinase FAB1"/>
    <property type="match status" value="1"/>
</dbReference>
<keyword evidence="4 8" id="KW-0418">Kinase</keyword>
<keyword evidence="13" id="KW-1185">Reference proteome</keyword>
<feature type="compositionally biased region" description="Polar residues" evidence="9">
    <location>
        <begin position="958"/>
        <end position="969"/>
    </location>
</feature>
<dbReference type="InterPro" id="IPR027409">
    <property type="entry name" value="GroEL-like_apical_dom_sf"/>
</dbReference>
<dbReference type="FunFam" id="3.50.7.10:FF:000007">
    <property type="entry name" value="1-phosphatidylinositol 3-phosphate 5-kinase isoform X1"/>
    <property type="match status" value="1"/>
</dbReference>
<evidence type="ECO:0000259" key="10">
    <source>
        <dbReference type="PROSITE" id="PS51455"/>
    </source>
</evidence>
<dbReference type="EnsemblPlants" id="Pp3c17_4720V3.1">
    <property type="protein sequence ID" value="PAC:32908253.CDS.1"/>
    <property type="gene ID" value="Pp3c17_4720"/>
</dbReference>
<dbReference type="Pfam" id="PF01504">
    <property type="entry name" value="PIP5K"/>
    <property type="match status" value="2"/>
</dbReference>
<dbReference type="PANTHER" id="PTHR45748:SF7">
    <property type="entry name" value="1-PHOSPHATIDYLINOSITOL 3-PHOSPHATE 5-KINASE-RELATED"/>
    <property type="match status" value="1"/>
</dbReference>
<keyword evidence="5 8" id="KW-0067">ATP-binding</keyword>
<dbReference type="Gene3D" id="3.30.800.10">
    <property type="entry name" value="Phosphatidylinositol Phosphate Kinase II Beta"/>
    <property type="match status" value="1"/>
</dbReference>
<feature type="compositionally biased region" description="Polar residues" evidence="9">
    <location>
        <begin position="1039"/>
        <end position="1048"/>
    </location>
</feature>
<dbReference type="EC" id="2.7.1.150" evidence="1"/>
<protein>
    <recommendedName>
        <fullName evidence="1">1-phosphatidylinositol-3-phosphate 5-kinase</fullName>
        <ecNumber evidence="1">2.7.1.150</ecNumber>
    </recommendedName>
    <alternativeName>
        <fullName evidence="7">Phosphatidylinositol 3-phosphate 5-kinase type III</fullName>
    </alternativeName>
</protein>
<evidence type="ECO:0000256" key="4">
    <source>
        <dbReference type="ARBA" id="ARBA00022777"/>
    </source>
</evidence>
<dbReference type="GO" id="GO:0007033">
    <property type="term" value="P:vacuole organization"/>
    <property type="evidence" value="ECO:0000318"/>
    <property type="project" value="GO_Central"/>
</dbReference>
<dbReference type="InterPro" id="IPR044769">
    <property type="entry name" value="PIKfyve_PIPKc"/>
</dbReference>
<feature type="compositionally biased region" description="Acidic residues" evidence="9">
    <location>
        <begin position="1049"/>
        <end position="1065"/>
    </location>
</feature>
<dbReference type="SUPFAM" id="SSF52029">
    <property type="entry name" value="GroEL apical domain-like"/>
    <property type="match status" value="1"/>
</dbReference>
<evidence type="ECO:0000313" key="13">
    <source>
        <dbReference type="Proteomes" id="UP000006727"/>
    </source>
</evidence>
<dbReference type="SUPFAM" id="SSF54849">
    <property type="entry name" value="GroEL-intermediate domain like"/>
    <property type="match status" value="1"/>
</dbReference>
<dbReference type="InterPro" id="IPR027483">
    <property type="entry name" value="PInositol-4-P-4/5-kinase_C_sf"/>
</dbReference>
<dbReference type="CDD" id="cd17300">
    <property type="entry name" value="PIPKc_PIKfyve"/>
    <property type="match status" value="1"/>
</dbReference>
<evidence type="ECO:0000256" key="9">
    <source>
        <dbReference type="SAM" id="MobiDB-lite"/>
    </source>
</evidence>
<dbReference type="Gene3D" id="3.50.7.10">
    <property type="entry name" value="GroEL"/>
    <property type="match status" value="1"/>
</dbReference>
<name>A0A2K1J2P4_PHYPA</name>
<feature type="region of interest" description="Disordered" evidence="9">
    <location>
        <begin position="1200"/>
        <end position="1248"/>
    </location>
</feature>
<dbReference type="InterPro" id="IPR027484">
    <property type="entry name" value="PInositol-4-P-5-kinase_N"/>
</dbReference>
<feature type="compositionally biased region" description="Low complexity" evidence="9">
    <location>
        <begin position="15"/>
        <end position="26"/>
    </location>
</feature>
<reference evidence="12" key="3">
    <citation type="submission" date="2020-12" db="UniProtKB">
        <authorList>
            <consortium name="EnsemblPlants"/>
        </authorList>
    </citation>
    <scope>IDENTIFICATION</scope>
</reference>
<feature type="compositionally biased region" description="Polar residues" evidence="9">
    <location>
        <begin position="939"/>
        <end position="948"/>
    </location>
</feature>
<dbReference type="Proteomes" id="UP000006727">
    <property type="component" value="Chromosome 17"/>
</dbReference>
<dbReference type="PROSITE" id="PS51455">
    <property type="entry name" value="PIPK"/>
    <property type="match status" value="1"/>
</dbReference>
<accession>A0A2K1J2P4</accession>
<organism evidence="11">
    <name type="scientific">Physcomitrium patens</name>
    <name type="common">Spreading-leaved earth moss</name>
    <name type="synonym">Physcomitrella patens</name>
    <dbReference type="NCBI Taxonomy" id="3218"/>
    <lineage>
        <taxon>Eukaryota</taxon>
        <taxon>Viridiplantae</taxon>
        <taxon>Streptophyta</taxon>
        <taxon>Embryophyta</taxon>
        <taxon>Bryophyta</taxon>
        <taxon>Bryophytina</taxon>
        <taxon>Bryopsida</taxon>
        <taxon>Funariidae</taxon>
        <taxon>Funariales</taxon>
        <taxon>Funariaceae</taxon>
        <taxon>Physcomitrium</taxon>
    </lineage>
</organism>
<comment type="subunit">
    <text evidence="6">Component of the PI(3,5)P2 regulatory complex at least composed of ATG18, SAC/FIG4, FAB1 and VAC14.</text>
</comment>
<evidence type="ECO:0000256" key="1">
    <source>
        <dbReference type="ARBA" id="ARBA00012009"/>
    </source>
</evidence>
<dbReference type="Gramene" id="Pp3c17_4720V3.1">
    <property type="protein sequence ID" value="PAC:32908253.CDS.1"/>
    <property type="gene ID" value="Pp3c17_4720"/>
</dbReference>
<keyword evidence="3 8" id="KW-0547">Nucleotide-binding</keyword>
<evidence type="ECO:0000256" key="8">
    <source>
        <dbReference type="PROSITE-ProRule" id="PRU00781"/>
    </source>
</evidence>
<evidence type="ECO:0000256" key="7">
    <source>
        <dbReference type="ARBA" id="ARBA00077223"/>
    </source>
</evidence>
<gene>
    <name evidence="12" type="primary">LOC112294466</name>
    <name evidence="11" type="ORF">PHYPA_021644</name>
</gene>
<dbReference type="GO" id="GO:0000285">
    <property type="term" value="F:1-phosphatidylinositol-3-phosphate 5-kinase activity"/>
    <property type="evidence" value="ECO:0000318"/>
    <property type="project" value="GO_Central"/>
</dbReference>
<dbReference type="GO" id="GO:0010008">
    <property type="term" value="C:endosome membrane"/>
    <property type="evidence" value="ECO:0000318"/>
    <property type="project" value="GO_Central"/>
</dbReference>
<evidence type="ECO:0000256" key="5">
    <source>
        <dbReference type="ARBA" id="ARBA00022840"/>
    </source>
</evidence>
<feature type="region of interest" description="Disordered" evidence="9">
    <location>
        <begin position="815"/>
        <end position="985"/>
    </location>
</feature>
<proteinExistence type="predicted"/>
<dbReference type="STRING" id="3218.A0A2K1J2P4"/>
<dbReference type="PaxDb" id="3218-PP1S26_208V6.1"/>
<dbReference type="SMART" id="SM00330">
    <property type="entry name" value="PIPKc"/>
    <property type="match status" value="1"/>
</dbReference>
<dbReference type="GO" id="GO:0046854">
    <property type="term" value="P:phosphatidylinositol phosphate biosynthetic process"/>
    <property type="evidence" value="ECO:0000318"/>
    <property type="project" value="GO_Central"/>
</dbReference>
<feature type="region of interest" description="Disordered" evidence="9">
    <location>
        <begin position="1014"/>
        <end position="1116"/>
    </location>
</feature>
<reference evidence="11 13" key="2">
    <citation type="journal article" date="2018" name="Plant J.">
        <title>The Physcomitrella patens chromosome-scale assembly reveals moss genome structure and evolution.</title>
        <authorList>
            <person name="Lang D."/>
            <person name="Ullrich K.K."/>
            <person name="Murat F."/>
            <person name="Fuchs J."/>
            <person name="Jenkins J."/>
            <person name="Haas F.B."/>
            <person name="Piednoel M."/>
            <person name="Gundlach H."/>
            <person name="Van Bel M."/>
            <person name="Meyberg R."/>
            <person name="Vives C."/>
            <person name="Morata J."/>
            <person name="Symeonidi A."/>
            <person name="Hiss M."/>
            <person name="Muchero W."/>
            <person name="Kamisugi Y."/>
            <person name="Saleh O."/>
            <person name="Blanc G."/>
            <person name="Decker E.L."/>
            <person name="van Gessel N."/>
            <person name="Grimwood J."/>
            <person name="Hayes R.D."/>
            <person name="Graham S.W."/>
            <person name="Gunter L.E."/>
            <person name="McDaniel S.F."/>
            <person name="Hoernstein S.N.W."/>
            <person name="Larsson A."/>
            <person name="Li F.W."/>
            <person name="Perroud P.F."/>
            <person name="Phillips J."/>
            <person name="Ranjan P."/>
            <person name="Rokshar D.S."/>
            <person name="Rothfels C.J."/>
            <person name="Schneider L."/>
            <person name="Shu S."/>
            <person name="Stevenson D.W."/>
            <person name="Thummler F."/>
            <person name="Tillich M."/>
            <person name="Villarreal Aguilar J.C."/>
            <person name="Widiez T."/>
            <person name="Wong G.K."/>
            <person name="Wymore A."/>
            <person name="Zhang Y."/>
            <person name="Zimmer A.D."/>
            <person name="Quatrano R.S."/>
            <person name="Mayer K.F.X."/>
            <person name="Goodstein D."/>
            <person name="Casacuberta J.M."/>
            <person name="Vandepoele K."/>
            <person name="Reski R."/>
            <person name="Cuming A.C."/>
            <person name="Tuskan G.A."/>
            <person name="Maumus F."/>
            <person name="Salse J."/>
            <person name="Schmutz J."/>
            <person name="Rensing S.A."/>
        </authorList>
    </citation>
    <scope>NUCLEOTIDE SEQUENCE [LARGE SCALE GENOMIC DNA]</scope>
    <source>
        <strain evidence="12 13">cv. Gransden 2004</strain>
    </source>
</reference>
<feature type="region of interest" description="Disordered" evidence="9">
    <location>
        <begin position="1537"/>
        <end position="1569"/>
    </location>
</feature>
<feature type="region of interest" description="Disordered" evidence="9">
    <location>
        <begin position="1"/>
        <end position="31"/>
    </location>
</feature>
<evidence type="ECO:0000313" key="12">
    <source>
        <dbReference type="EnsemblPlants" id="PAC:32908253.CDS.1"/>
    </source>
</evidence>
<dbReference type="Gramene" id="Pp3c17_4720V3.2">
    <property type="protein sequence ID" value="PAC:32908254.CDS.1"/>
    <property type="gene ID" value="Pp3c17_4720"/>
</dbReference>